<dbReference type="AlphaFoldDB" id="A0A8S2A3T4"/>
<protein>
    <submittedName>
        <fullName evidence="2">Uncharacterized protein</fullName>
    </submittedName>
</protein>
<evidence type="ECO:0000256" key="1">
    <source>
        <dbReference type="SAM" id="MobiDB-lite"/>
    </source>
</evidence>
<gene>
    <name evidence="2" type="ORF">AARE701A_LOCUS9776</name>
</gene>
<feature type="compositionally biased region" description="Acidic residues" evidence="1">
    <location>
        <begin position="167"/>
        <end position="180"/>
    </location>
</feature>
<feature type="compositionally biased region" description="Acidic residues" evidence="1">
    <location>
        <begin position="193"/>
        <end position="203"/>
    </location>
</feature>
<reference evidence="2" key="1">
    <citation type="submission" date="2021-01" db="EMBL/GenBank/DDBJ databases">
        <authorList>
            <person name="Bezrukov I."/>
        </authorList>
    </citation>
    <scope>NUCLEOTIDE SEQUENCE</scope>
</reference>
<keyword evidence="3" id="KW-1185">Reference proteome</keyword>
<accession>A0A8S2A3T4</accession>
<feature type="compositionally biased region" description="Basic and acidic residues" evidence="1">
    <location>
        <begin position="151"/>
        <end position="166"/>
    </location>
</feature>
<feature type="region of interest" description="Disordered" evidence="1">
    <location>
        <begin position="1"/>
        <end position="214"/>
    </location>
</feature>
<sequence>MARVRNALGEYESTATHPRESADTSTVVDPTEETGESREPEDAEPGSETVRMQTDPTEEAAVDASESQPANETVKLERDDAEGQATVDDSNIQLGNESPIEPSTEALETAEEELVDASEEEEENVNAQAEDDAGIKIADKDDEAGEAADDDAGRKDDEAADALKGDDDVENKEAEEDVGKEDEAASKEVDGITADDDSDDGEDQPLPPEKMFLDSSEYTKGWKIGTRCKVTKTVQWIEKDIKEEAPWFRGIPGEP</sequence>
<feature type="compositionally biased region" description="Acidic residues" evidence="1">
    <location>
        <begin position="108"/>
        <end position="132"/>
    </location>
</feature>
<evidence type="ECO:0000313" key="3">
    <source>
        <dbReference type="Proteomes" id="UP000682877"/>
    </source>
</evidence>
<proteinExistence type="predicted"/>
<name>A0A8S2A3T4_ARAAE</name>
<organism evidence="2 3">
    <name type="scientific">Arabidopsis arenosa</name>
    <name type="common">Sand rock-cress</name>
    <name type="synonym">Cardaminopsis arenosa</name>
    <dbReference type="NCBI Taxonomy" id="38785"/>
    <lineage>
        <taxon>Eukaryota</taxon>
        <taxon>Viridiplantae</taxon>
        <taxon>Streptophyta</taxon>
        <taxon>Embryophyta</taxon>
        <taxon>Tracheophyta</taxon>
        <taxon>Spermatophyta</taxon>
        <taxon>Magnoliopsida</taxon>
        <taxon>eudicotyledons</taxon>
        <taxon>Gunneridae</taxon>
        <taxon>Pentapetalae</taxon>
        <taxon>rosids</taxon>
        <taxon>malvids</taxon>
        <taxon>Brassicales</taxon>
        <taxon>Brassicaceae</taxon>
        <taxon>Camelineae</taxon>
        <taxon>Arabidopsis</taxon>
    </lineage>
</organism>
<feature type="compositionally biased region" description="Basic and acidic residues" evidence="1">
    <location>
        <begin position="181"/>
        <end position="190"/>
    </location>
</feature>
<evidence type="ECO:0000313" key="2">
    <source>
        <dbReference type="EMBL" id="CAE6013259.1"/>
    </source>
</evidence>
<dbReference type="EMBL" id="LR999454">
    <property type="protein sequence ID" value="CAE6013259.1"/>
    <property type="molecule type" value="Genomic_DNA"/>
</dbReference>
<feature type="compositionally biased region" description="Polar residues" evidence="1">
    <location>
        <begin position="87"/>
        <end position="96"/>
    </location>
</feature>
<dbReference type="Proteomes" id="UP000682877">
    <property type="component" value="Chromosome 4"/>
</dbReference>
<feature type="compositionally biased region" description="Acidic residues" evidence="1">
    <location>
        <begin position="140"/>
        <end position="150"/>
    </location>
</feature>